<dbReference type="Pfam" id="PF11539">
    <property type="entry name" value="DUF3228"/>
    <property type="match status" value="1"/>
</dbReference>
<evidence type="ECO:0000313" key="1">
    <source>
        <dbReference type="EMBL" id="KAL3798043.1"/>
    </source>
</evidence>
<dbReference type="PANTHER" id="PTHR38666:SF2">
    <property type="entry name" value="FLAGELLAR ASSOCIATED PROTEIN"/>
    <property type="match status" value="1"/>
</dbReference>
<proteinExistence type="predicted"/>
<gene>
    <name evidence="1" type="ORF">HJC23_012334</name>
</gene>
<dbReference type="EMBL" id="JABMIG020000049">
    <property type="protein sequence ID" value="KAL3798043.1"/>
    <property type="molecule type" value="Genomic_DNA"/>
</dbReference>
<dbReference type="Proteomes" id="UP001516023">
    <property type="component" value="Unassembled WGS sequence"/>
</dbReference>
<keyword evidence="2" id="KW-1185">Reference proteome</keyword>
<name>A0ABD3QDP4_9STRA</name>
<dbReference type="InterPro" id="IPR021610">
    <property type="entry name" value="DUF3228"/>
</dbReference>
<dbReference type="PANTHER" id="PTHR38666">
    <property type="match status" value="1"/>
</dbReference>
<evidence type="ECO:0000313" key="2">
    <source>
        <dbReference type="Proteomes" id="UP001516023"/>
    </source>
</evidence>
<organism evidence="1 2">
    <name type="scientific">Cyclotella cryptica</name>
    <dbReference type="NCBI Taxonomy" id="29204"/>
    <lineage>
        <taxon>Eukaryota</taxon>
        <taxon>Sar</taxon>
        <taxon>Stramenopiles</taxon>
        <taxon>Ochrophyta</taxon>
        <taxon>Bacillariophyta</taxon>
        <taxon>Coscinodiscophyceae</taxon>
        <taxon>Thalassiosirophycidae</taxon>
        <taxon>Stephanodiscales</taxon>
        <taxon>Stephanodiscaceae</taxon>
        <taxon>Cyclotella</taxon>
    </lineage>
</organism>
<protein>
    <submittedName>
        <fullName evidence="1">Uncharacterized protein</fullName>
    </submittedName>
</protein>
<accession>A0ABD3QDP4</accession>
<dbReference type="Gene3D" id="3.30.2310.50">
    <property type="entry name" value="Protein of unknown function (DUF3228), domain 1"/>
    <property type="match status" value="2"/>
</dbReference>
<reference evidence="1 2" key="1">
    <citation type="journal article" date="2020" name="G3 (Bethesda)">
        <title>Improved Reference Genome for Cyclotella cryptica CCMP332, a Model for Cell Wall Morphogenesis, Salinity Adaptation, and Lipid Production in Diatoms (Bacillariophyta).</title>
        <authorList>
            <person name="Roberts W.R."/>
            <person name="Downey K.M."/>
            <person name="Ruck E.C."/>
            <person name="Traller J.C."/>
            <person name="Alverson A.J."/>
        </authorList>
    </citation>
    <scope>NUCLEOTIDE SEQUENCE [LARGE SCALE GENOMIC DNA]</scope>
    <source>
        <strain evidence="1 2">CCMP332</strain>
    </source>
</reference>
<sequence>MDHNQSTTRAQPFAATARDVTRYSSMKKYPLSFFFCVVNTVNSNPYISKLPSKSYSYFTSPSARLFSSSAPSCLAFTSSIIFRSSSSALPRKLFTASRTIIMSSQAATQMDPSQYHLVVDPFCHRQFSEKEGSKDYSGTVLNISIKEFEQIVNSRFDPSNLQPGYAPFCKHIFLHNDFTDARVNVLPITKDNEHCLRSKYEARNEKELPVLTRYFSRELLEKNAGNDSKDIFPVAKYLDLILYSREQINKENEAMGKSNDGESTAPWGIVSIKAQDIDRELPMTPITAMRNALGKEEGGSGVPIDREKYMEAYHYWKDHATSIATNANVTMEPPRKPTPNPKPIEFGSHSRLVLSSSLIVADMPYFPSET</sequence>
<comment type="caution">
    <text evidence="1">The sequence shown here is derived from an EMBL/GenBank/DDBJ whole genome shotgun (WGS) entry which is preliminary data.</text>
</comment>
<dbReference type="AlphaFoldDB" id="A0ABD3QDP4"/>